<dbReference type="STRING" id="58114.SAMN05216270_101376"/>
<dbReference type="PRINTS" id="PR00036">
    <property type="entry name" value="HTHLACI"/>
</dbReference>
<dbReference type="SMART" id="SM00354">
    <property type="entry name" value="HTH_LACI"/>
    <property type="match status" value="1"/>
</dbReference>
<keyword evidence="7" id="KW-1185">Reference proteome</keyword>
<evidence type="ECO:0000313" key="6">
    <source>
        <dbReference type="EMBL" id="SDD01222.1"/>
    </source>
</evidence>
<keyword evidence="3" id="KW-0804">Transcription</keyword>
<evidence type="ECO:0000259" key="5">
    <source>
        <dbReference type="PROSITE" id="PS50932"/>
    </source>
</evidence>
<name>A0A1G6R9C1_9ACTN</name>
<dbReference type="CDD" id="cd06267">
    <property type="entry name" value="PBP1_LacI_sugar_binding-like"/>
    <property type="match status" value="1"/>
</dbReference>
<dbReference type="GO" id="GO:0003700">
    <property type="term" value="F:DNA-binding transcription factor activity"/>
    <property type="evidence" value="ECO:0007669"/>
    <property type="project" value="TreeGrafter"/>
</dbReference>
<proteinExistence type="predicted"/>
<dbReference type="InterPro" id="IPR028082">
    <property type="entry name" value="Peripla_BP_I"/>
</dbReference>
<dbReference type="SUPFAM" id="SSF53822">
    <property type="entry name" value="Periplasmic binding protein-like I"/>
    <property type="match status" value="1"/>
</dbReference>
<dbReference type="Gene3D" id="3.40.50.2300">
    <property type="match status" value="2"/>
</dbReference>
<dbReference type="PROSITE" id="PS00356">
    <property type="entry name" value="HTH_LACI_1"/>
    <property type="match status" value="1"/>
</dbReference>
<evidence type="ECO:0000256" key="1">
    <source>
        <dbReference type="ARBA" id="ARBA00023015"/>
    </source>
</evidence>
<dbReference type="SUPFAM" id="SSF47413">
    <property type="entry name" value="lambda repressor-like DNA-binding domains"/>
    <property type="match status" value="1"/>
</dbReference>
<dbReference type="InterPro" id="IPR046335">
    <property type="entry name" value="LacI/GalR-like_sensor"/>
</dbReference>
<dbReference type="Gene3D" id="1.10.260.40">
    <property type="entry name" value="lambda repressor-like DNA-binding domains"/>
    <property type="match status" value="1"/>
</dbReference>
<organism evidence="6 7">
    <name type="scientific">Glycomyces harbinensis</name>
    <dbReference type="NCBI Taxonomy" id="58114"/>
    <lineage>
        <taxon>Bacteria</taxon>
        <taxon>Bacillati</taxon>
        <taxon>Actinomycetota</taxon>
        <taxon>Actinomycetes</taxon>
        <taxon>Glycomycetales</taxon>
        <taxon>Glycomycetaceae</taxon>
        <taxon>Glycomyces</taxon>
    </lineage>
</organism>
<dbReference type="Proteomes" id="UP000198949">
    <property type="component" value="Unassembled WGS sequence"/>
</dbReference>
<dbReference type="InterPro" id="IPR010982">
    <property type="entry name" value="Lambda_DNA-bd_dom_sf"/>
</dbReference>
<dbReference type="Pfam" id="PF00356">
    <property type="entry name" value="LacI"/>
    <property type="match status" value="1"/>
</dbReference>
<dbReference type="RefSeq" id="WP_218124997.1">
    <property type="nucleotide sequence ID" value="NZ_FNAD01000001.1"/>
</dbReference>
<dbReference type="InterPro" id="IPR000843">
    <property type="entry name" value="HTH_LacI"/>
</dbReference>
<feature type="domain" description="HTH lacI-type" evidence="5">
    <location>
        <begin position="2"/>
        <end position="56"/>
    </location>
</feature>
<dbReference type="EMBL" id="FNAD01000001">
    <property type="protein sequence ID" value="SDD01222.1"/>
    <property type="molecule type" value="Genomic_DNA"/>
</dbReference>
<dbReference type="PROSITE" id="PS50932">
    <property type="entry name" value="HTH_LACI_2"/>
    <property type="match status" value="1"/>
</dbReference>
<dbReference type="Pfam" id="PF13377">
    <property type="entry name" value="Peripla_BP_3"/>
    <property type="match status" value="1"/>
</dbReference>
<evidence type="ECO:0000313" key="7">
    <source>
        <dbReference type="Proteomes" id="UP000198949"/>
    </source>
</evidence>
<feature type="region of interest" description="Disordered" evidence="4">
    <location>
        <begin position="314"/>
        <end position="333"/>
    </location>
</feature>
<evidence type="ECO:0000256" key="2">
    <source>
        <dbReference type="ARBA" id="ARBA00023125"/>
    </source>
</evidence>
<dbReference type="AlphaFoldDB" id="A0A1G6R9C1"/>
<dbReference type="PANTHER" id="PTHR30146:SF109">
    <property type="entry name" value="HTH-TYPE TRANSCRIPTIONAL REGULATOR GALS"/>
    <property type="match status" value="1"/>
</dbReference>
<gene>
    <name evidence="6" type="ORF">SAMN05216270_101376</name>
</gene>
<dbReference type="GO" id="GO:0000976">
    <property type="term" value="F:transcription cis-regulatory region binding"/>
    <property type="evidence" value="ECO:0007669"/>
    <property type="project" value="TreeGrafter"/>
</dbReference>
<accession>A0A1G6R9C1</accession>
<keyword evidence="1" id="KW-0805">Transcription regulation</keyword>
<dbReference type="PANTHER" id="PTHR30146">
    <property type="entry name" value="LACI-RELATED TRANSCRIPTIONAL REPRESSOR"/>
    <property type="match status" value="1"/>
</dbReference>
<dbReference type="CDD" id="cd01392">
    <property type="entry name" value="HTH_LacI"/>
    <property type="match status" value="1"/>
</dbReference>
<reference evidence="7" key="1">
    <citation type="submission" date="2016-10" db="EMBL/GenBank/DDBJ databases">
        <authorList>
            <person name="Varghese N."/>
            <person name="Submissions S."/>
        </authorList>
    </citation>
    <scope>NUCLEOTIDE SEQUENCE [LARGE SCALE GENOMIC DNA]</scope>
    <source>
        <strain evidence="7">CGMCC 4.3516</strain>
    </source>
</reference>
<evidence type="ECO:0000256" key="4">
    <source>
        <dbReference type="SAM" id="MobiDB-lite"/>
    </source>
</evidence>
<keyword evidence="2 6" id="KW-0238">DNA-binding</keyword>
<sequence length="333" mass="35212">MVTMSDVARLAGVSKMTVSNVVNGRPGVSEPVRQRVLDAIQRSGYRLNVNARTLKAGRTGVIGLAVPGIDQPYFGMLAGHVITAAKARGFHVAIEQTGAAAEGEADAIAQSHKLQFDGLILSAVALDPRDHESSTTWGDFPLVMLGERDFGASIDHVGMANEAGTRAATEHLIERGCRRIAAVTGWSLDGVHAASRRHRGYAEALEAAGLRADPALVHLSGMSMEDGRSAVHDLRKAGVDFDGIVAVTDTVAHGVLRGLADVGLRCPEDVRVIGFDDIPASAYLTPSLSSVAPDHRWMAEKAVALIAARLEDPARGPEEHTAPFTVAARESTR</sequence>
<evidence type="ECO:0000256" key="3">
    <source>
        <dbReference type="ARBA" id="ARBA00023163"/>
    </source>
</evidence>
<protein>
    <submittedName>
        <fullName evidence="6">DNA-binding transcriptional regulator, LacI/PurR family</fullName>
    </submittedName>
</protein>